<dbReference type="InterPro" id="IPR012340">
    <property type="entry name" value="NA-bd_OB-fold"/>
</dbReference>
<keyword evidence="10" id="KW-0460">Magnesium</keyword>
<evidence type="ECO:0000256" key="5">
    <source>
        <dbReference type="ARBA" id="ARBA00022723"/>
    </source>
</evidence>
<feature type="coiled-coil region" evidence="17">
    <location>
        <begin position="678"/>
        <end position="705"/>
    </location>
</feature>
<dbReference type="InterPro" id="IPR036420">
    <property type="entry name" value="BRCT_dom_sf"/>
</dbReference>
<evidence type="ECO:0000313" key="21">
    <source>
        <dbReference type="EMBL" id="KYR02618.1"/>
    </source>
</evidence>
<dbReference type="GO" id="GO:0006297">
    <property type="term" value="P:nucleotide-excision repair, DNA gap filling"/>
    <property type="evidence" value="ECO:0007669"/>
    <property type="project" value="TreeGrafter"/>
</dbReference>
<dbReference type="SMART" id="SM00292">
    <property type="entry name" value="BRCT"/>
    <property type="match status" value="2"/>
</dbReference>
<dbReference type="InterPro" id="IPR044125">
    <property type="entry name" value="Adenylation_DNA_ligase_IV"/>
</dbReference>
<dbReference type="PANTHER" id="PTHR45997:SF1">
    <property type="entry name" value="DNA LIGASE 4"/>
    <property type="match status" value="1"/>
</dbReference>
<dbReference type="GO" id="GO:0003910">
    <property type="term" value="F:DNA ligase (ATP) activity"/>
    <property type="evidence" value="ECO:0007669"/>
    <property type="project" value="UniProtKB-EC"/>
</dbReference>
<dbReference type="SUPFAM" id="SSF50249">
    <property type="entry name" value="Nucleic acid-binding proteins"/>
    <property type="match status" value="1"/>
</dbReference>
<dbReference type="PROSITE" id="PS00697">
    <property type="entry name" value="DNA_LIGASE_A1"/>
    <property type="match status" value="1"/>
</dbReference>
<dbReference type="OrthoDB" id="151490at2759"/>
<keyword evidence="13" id="KW-0539">Nucleus</keyword>
<dbReference type="InterPro" id="IPR012308">
    <property type="entry name" value="DNA_ligase_ATP-dep_N"/>
</dbReference>
<dbReference type="CDD" id="cd17722">
    <property type="entry name" value="BRCT_DNA_ligase_IV_rpt1"/>
    <property type="match status" value="1"/>
</dbReference>
<evidence type="ECO:0000256" key="10">
    <source>
        <dbReference type="ARBA" id="ARBA00022842"/>
    </source>
</evidence>
<dbReference type="EC" id="6.5.1.1" evidence="15"/>
<dbReference type="GO" id="GO:0006310">
    <property type="term" value="P:DNA recombination"/>
    <property type="evidence" value="ECO:0007669"/>
    <property type="project" value="UniProtKB-KW"/>
</dbReference>
<protein>
    <recommendedName>
        <fullName evidence="15">DNA ligase</fullName>
        <ecNumber evidence="15">6.5.1.1</ecNumber>
    </recommendedName>
</protein>
<evidence type="ECO:0000256" key="11">
    <source>
        <dbReference type="ARBA" id="ARBA00023172"/>
    </source>
</evidence>
<feature type="compositionally biased region" description="Low complexity" evidence="18">
    <location>
        <begin position="48"/>
        <end position="67"/>
    </location>
</feature>
<keyword evidence="9 15" id="KW-0067">ATP-binding</keyword>
<keyword evidence="5" id="KW-0479">Metal-binding</keyword>
<evidence type="ECO:0000256" key="7">
    <source>
        <dbReference type="ARBA" id="ARBA00022741"/>
    </source>
</evidence>
<dbReference type="GO" id="GO:0046872">
    <property type="term" value="F:metal ion binding"/>
    <property type="evidence" value="ECO:0007669"/>
    <property type="project" value="UniProtKB-KW"/>
</dbReference>
<dbReference type="Pfam" id="PF04675">
    <property type="entry name" value="DNA_ligase_A_N"/>
    <property type="match status" value="1"/>
</dbReference>
<comment type="similarity">
    <text evidence="3 16">Belongs to the ATP-dependent DNA ligase family.</text>
</comment>
<evidence type="ECO:0000256" key="3">
    <source>
        <dbReference type="ARBA" id="ARBA00007572"/>
    </source>
</evidence>
<dbReference type="InterPro" id="IPR012309">
    <property type="entry name" value="DNA_ligase_ATP-dep_C"/>
</dbReference>
<dbReference type="Pfam" id="PF01068">
    <property type="entry name" value="DNA_ligase_A_M"/>
    <property type="match status" value="1"/>
</dbReference>
<dbReference type="InterPro" id="IPR021536">
    <property type="entry name" value="DNA_ligase_IV_dom"/>
</dbReference>
<keyword evidence="11 15" id="KW-0233">DNA recombination</keyword>
<evidence type="ECO:0000256" key="13">
    <source>
        <dbReference type="ARBA" id="ARBA00023242"/>
    </source>
</evidence>
<dbReference type="InterPro" id="IPR029710">
    <property type="entry name" value="LIG4"/>
</dbReference>
<dbReference type="PROSITE" id="PS50160">
    <property type="entry name" value="DNA_LIGASE_A3"/>
    <property type="match status" value="1"/>
</dbReference>
<dbReference type="InterPro" id="IPR001357">
    <property type="entry name" value="BRCT_dom"/>
</dbReference>
<dbReference type="InParanoid" id="A0A152A8P6"/>
<dbReference type="Gene3D" id="1.10.3260.10">
    <property type="entry name" value="DNA ligase, ATP-dependent, N-terminal domain"/>
    <property type="match status" value="1"/>
</dbReference>
<evidence type="ECO:0000256" key="18">
    <source>
        <dbReference type="SAM" id="MobiDB-lite"/>
    </source>
</evidence>
<dbReference type="GO" id="GO:0006303">
    <property type="term" value="P:double-strand break repair via nonhomologous end joining"/>
    <property type="evidence" value="ECO:0007669"/>
    <property type="project" value="TreeGrafter"/>
</dbReference>
<dbReference type="FunCoup" id="A0A152A8P6">
    <property type="interactions" value="434"/>
</dbReference>
<keyword evidence="7 15" id="KW-0547">Nucleotide-binding</keyword>
<dbReference type="SUPFAM" id="SSF117018">
    <property type="entry name" value="ATP-dependent DNA ligase DNA-binding domain"/>
    <property type="match status" value="1"/>
</dbReference>
<dbReference type="Pfam" id="PF11411">
    <property type="entry name" value="DNA_ligase_IV"/>
    <property type="match status" value="1"/>
</dbReference>
<evidence type="ECO:0000256" key="15">
    <source>
        <dbReference type="RuleBase" id="RU000617"/>
    </source>
</evidence>
<dbReference type="STRING" id="361077.A0A152A8P6"/>
<gene>
    <name evidence="21" type="ORF">DLAC_00066</name>
</gene>
<keyword evidence="22" id="KW-1185">Reference proteome</keyword>
<dbReference type="OMA" id="EGIMIKH"/>
<evidence type="ECO:0000256" key="4">
    <source>
        <dbReference type="ARBA" id="ARBA00022598"/>
    </source>
</evidence>
<name>A0A152A8P6_TIELA</name>
<keyword evidence="6" id="KW-0677">Repeat</keyword>
<comment type="subcellular location">
    <subcellularLocation>
        <location evidence="2">Nucleus</location>
    </subcellularLocation>
</comment>
<keyword evidence="17" id="KW-0175">Coiled coil</keyword>
<sequence length="996" mass="115692">MNKYTLSLHYSDNEDEIENDNIQKYINNTDKNFDMDIDESHDDTIQQSTSKSTTNSNNLDCNNNNKNNNNYDYQKTIAFSVFCELLDKLTLDSKHSKKKQHLSVFFNHYSKDASYYPLLRLLLPQLDKERQTYGLKEKTLAKFYVEMLNISPNSIDGQRLLNWKKPIGLHEMGGDFGSAVYLSLKNRCIQKSKLSMGDINHSLDSINKYQEKKDKIRVLKSILFNSTATEQKWYTRIILKELKTGLSEKSILNFYHPEAMEIYYMCSDLRLLCERLGNGQRTKLIQDPKIVMLFQPIRPMLANRQPLHVSQQLMDSTQFVVETKYDGERIQIHKDGDQIKMFSRNCNDSTYIYGDLFIPVIKECLLPDKCIIDGELIVWDSISQRFEDFGKLKTLALGAKDQPSDDTLGVNYGKQLCYMAFDVLYVKDQSVMDLSLQQRALILQRCVKPKDKSFEISPQKPVNNSSDLINLLDQAIINREEGVMLKSLTSNYVPGERKDKWIKIKPEYLEGVGDDLDLVIIGGYYGSGVGRRGGTLSHFMLGVPYFEDGLDPDRKYPEFEDVDRIPFYSFCKVGSGYSDEELKSLQQLLEPHWQQFKGNQPLKQLHFVDSIKDRPDVWIHPRNSVVLQIKSSQLVPSDKYFCNYTLRFPRVVKIRTDLNWLDCMDYHSMIKYSQEFEGRYAKRKLELLENQKELAEQKKKKKGNSNTTEKKSKKATLLSIFQDTDTSTILPVQSIFKGMEFCVLNGGKGEYSKMRLEIMIVENGGSKVQYPGEKTTYVLASKYDAVKIQNLVNHGSIDILHYQWLVDCIQETRLIPLGPKYMIYATEQTKTMFLKDSDIYGDSFTMPCTVQSLFDSFDQIQKQNNPLDRIINYDKVSMDQKYFKSNGWWSLFRCCHFYLDRYQVIGQTSTVTQNNRFNLTEMYLKFYGGNIQSTLDSQLTHIIIDETDLSRLNFISNKIEKYSTECNIKITTIDWVRECIDKKELVPINNIYNSMS</sequence>
<evidence type="ECO:0000256" key="2">
    <source>
        <dbReference type="ARBA" id="ARBA00004123"/>
    </source>
</evidence>
<dbReference type="GO" id="GO:0003677">
    <property type="term" value="F:DNA binding"/>
    <property type="evidence" value="ECO:0007669"/>
    <property type="project" value="InterPro"/>
</dbReference>
<evidence type="ECO:0000256" key="9">
    <source>
        <dbReference type="ARBA" id="ARBA00022840"/>
    </source>
</evidence>
<dbReference type="SUPFAM" id="SSF56091">
    <property type="entry name" value="DNA ligase/mRNA capping enzyme, catalytic domain"/>
    <property type="match status" value="1"/>
</dbReference>
<evidence type="ECO:0000256" key="12">
    <source>
        <dbReference type="ARBA" id="ARBA00023204"/>
    </source>
</evidence>
<dbReference type="NCBIfam" id="TIGR00574">
    <property type="entry name" value="dnl1"/>
    <property type="match status" value="1"/>
</dbReference>
<feature type="domain" description="BRCT" evidence="20">
    <location>
        <begin position="890"/>
        <end position="993"/>
    </location>
</feature>
<dbReference type="Pfam" id="PF04679">
    <property type="entry name" value="DNA_ligase_A_C"/>
    <property type="match status" value="1"/>
</dbReference>
<comment type="cofactor">
    <cofactor evidence="1">
        <name>Mg(2+)</name>
        <dbReference type="ChEBI" id="CHEBI:18420"/>
    </cofactor>
</comment>
<evidence type="ECO:0000256" key="14">
    <source>
        <dbReference type="ARBA" id="ARBA00034003"/>
    </source>
</evidence>
<dbReference type="CDD" id="cd07968">
    <property type="entry name" value="OBF_DNA_ligase_IV"/>
    <property type="match status" value="1"/>
</dbReference>
<evidence type="ECO:0000313" key="22">
    <source>
        <dbReference type="Proteomes" id="UP000076078"/>
    </source>
</evidence>
<evidence type="ECO:0000256" key="6">
    <source>
        <dbReference type="ARBA" id="ARBA00022737"/>
    </source>
</evidence>
<evidence type="ECO:0000256" key="16">
    <source>
        <dbReference type="RuleBase" id="RU004196"/>
    </source>
</evidence>
<evidence type="ECO:0000259" key="20">
    <source>
        <dbReference type="PROSITE" id="PS50172"/>
    </source>
</evidence>
<dbReference type="Gene3D" id="2.40.50.140">
    <property type="entry name" value="Nucleic acid-binding proteins"/>
    <property type="match status" value="1"/>
</dbReference>
<proteinExistence type="inferred from homology"/>
<comment type="catalytic activity">
    <reaction evidence="14 15">
        <text>ATP + (deoxyribonucleotide)n-3'-hydroxyl + 5'-phospho-(deoxyribonucleotide)m = (deoxyribonucleotide)n+m + AMP + diphosphate.</text>
        <dbReference type="EC" id="6.5.1.1"/>
    </reaction>
</comment>
<evidence type="ECO:0000256" key="17">
    <source>
        <dbReference type="SAM" id="Coils"/>
    </source>
</evidence>
<dbReference type="InterPro" id="IPR000977">
    <property type="entry name" value="DNA_ligase_ATP-dep"/>
</dbReference>
<comment type="caution">
    <text evidence="21">The sequence shown here is derived from an EMBL/GenBank/DDBJ whole genome shotgun (WGS) entry which is preliminary data.</text>
</comment>
<dbReference type="CDD" id="cd07903">
    <property type="entry name" value="Adenylation_DNA_ligase_IV"/>
    <property type="match status" value="1"/>
</dbReference>
<feature type="region of interest" description="Disordered" evidence="18">
    <location>
        <begin position="42"/>
        <end position="67"/>
    </location>
</feature>
<dbReference type="AlphaFoldDB" id="A0A152A8P6"/>
<dbReference type="GO" id="GO:0005524">
    <property type="term" value="F:ATP binding"/>
    <property type="evidence" value="ECO:0007669"/>
    <property type="project" value="UniProtKB-KW"/>
</dbReference>
<keyword evidence="8 15" id="KW-0227">DNA damage</keyword>
<dbReference type="InterPro" id="IPR016059">
    <property type="entry name" value="DNA_ligase_ATP-dep_CS"/>
</dbReference>
<evidence type="ECO:0000256" key="1">
    <source>
        <dbReference type="ARBA" id="ARBA00001946"/>
    </source>
</evidence>
<dbReference type="GO" id="GO:0032807">
    <property type="term" value="C:DNA ligase IV complex"/>
    <property type="evidence" value="ECO:0007669"/>
    <property type="project" value="TreeGrafter"/>
</dbReference>
<dbReference type="Pfam" id="PF00533">
    <property type="entry name" value="BRCT"/>
    <property type="match status" value="2"/>
</dbReference>
<dbReference type="GO" id="GO:0071897">
    <property type="term" value="P:DNA biosynthetic process"/>
    <property type="evidence" value="ECO:0007669"/>
    <property type="project" value="InterPro"/>
</dbReference>
<dbReference type="EMBL" id="LODT01000001">
    <property type="protein sequence ID" value="KYR02618.1"/>
    <property type="molecule type" value="Genomic_DNA"/>
</dbReference>
<dbReference type="Gene3D" id="3.40.50.10190">
    <property type="entry name" value="BRCT domain"/>
    <property type="match status" value="2"/>
</dbReference>
<evidence type="ECO:0000259" key="19">
    <source>
        <dbReference type="PROSITE" id="PS50160"/>
    </source>
</evidence>
<dbReference type="Proteomes" id="UP000076078">
    <property type="component" value="Unassembled WGS sequence"/>
</dbReference>
<dbReference type="PROSITE" id="PS50172">
    <property type="entry name" value="BRCT"/>
    <property type="match status" value="2"/>
</dbReference>
<dbReference type="PANTHER" id="PTHR45997">
    <property type="entry name" value="DNA LIGASE 4"/>
    <property type="match status" value="1"/>
</dbReference>
<feature type="domain" description="BRCT" evidence="20">
    <location>
        <begin position="731"/>
        <end position="822"/>
    </location>
</feature>
<dbReference type="InterPro" id="IPR012310">
    <property type="entry name" value="DNA_ligase_ATP-dep_cent"/>
</dbReference>
<dbReference type="InterPro" id="IPR036599">
    <property type="entry name" value="DNA_ligase_N_sf"/>
</dbReference>
<dbReference type="Gene3D" id="3.30.470.30">
    <property type="entry name" value="DNA ligase/mRNA capping enzyme"/>
    <property type="match status" value="1"/>
</dbReference>
<keyword evidence="4 15" id="KW-0436">Ligase</keyword>
<keyword evidence="12 15" id="KW-0234">DNA repair</keyword>
<reference evidence="21 22" key="1">
    <citation type="submission" date="2015-12" db="EMBL/GenBank/DDBJ databases">
        <title>Dictyostelia acquired genes for synthesis and detection of signals that induce cell-type specialization by lateral gene transfer from prokaryotes.</title>
        <authorList>
            <person name="Gloeckner G."/>
            <person name="Schaap P."/>
        </authorList>
    </citation>
    <scope>NUCLEOTIDE SEQUENCE [LARGE SCALE GENOMIC DNA]</scope>
    <source>
        <strain evidence="21 22">TK</strain>
    </source>
</reference>
<evidence type="ECO:0000256" key="8">
    <source>
        <dbReference type="ARBA" id="ARBA00022763"/>
    </source>
</evidence>
<dbReference type="SUPFAM" id="SSF52113">
    <property type="entry name" value="BRCT domain"/>
    <property type="match status" value="2"/>
</dbReference>
<organism evidence="21 22">
    <name type="scientific">Tieghemostelium lacteum</name>
    <name type="common">Slime mold</name>
    <name type="synonym">Dictyostelium lacteum</name>
    <dbReference type="NCBI Taxonomy" id="361077"/>
    <lineage>
        <taxon>Eukaryota</taxon>
        <taxon>Amoebozoa</taxon>
        <taxon>Evosea</taxon>
        <taxon>Eumycetozoa</taxon>
        <taxon>Dictyostelia</taxon>
        <taxon>Dictyosteliales</taxon>
        <taxon>Raperosteliaceae</taxon>
        <taxon>Tieghemostelium</taxon>
    </lineage>
</organism>
<feature type="domain" description="ATP-dependent DNA ligase family profile" evidence="19">
    <location>
        <begin position="415"/>
        <end position="545"/>
    </location>
</feature>
<accession>A0A152A8P6</accession>